<proteinExistence type="predicted"/>
<keyword evidence="3" id="KW-1185">Reference proteome</keyword>
<evidence type="ECO:0000313" key="2">
    <source>
        <dbReference type="EMBL" id="CUU54420.1"/>
    </source>
</evidence>
<dbReference type="AlphaFoldDB" id="A0A0S4QFZ0"/>
<name>A0A0S4QFZ0_9ACTN</name>
<accession>A0A0S4QFZ0</accession>
<gene>
    <name evidence="2" type="ORF">Ga0074812_102430</name>
</gene>
<keyword evidence="1" id="KW-0472">Membrane</keyword>
<feature type="transmembrane region" description="Helical" evidence="1">
    <location>
        <begin position="86"/>
        <end position="106"/>
    </location>
</feature>
<reference evidence="3" key="1">
    <citation type="submission" date="2015-11" db="EMBL/GenBank/DDBJ databases">
        <authorList>
            <person name="Varghese N."/>
        </authorList>
    </citation>
    <scope>NUCLEOTIDE SEQUENCE [LARGE SCALE GENOMIC DNA]</scope>
    <source>
        <strain evidence="3">DSM 45899</strain>
    </source>
</reference>
<evidence type="ECO:0000256" key="1">
    <source>
        <dbReference type="SAM" id="Phobius"/>
    </source>
</evidence>
<organism evidence="2 3">
    <name type="scientific">Parafrankia irregularis</name>
    <dbReference type="NCBI Taxonomy" id="795642"/>
    <lineage>
        <taxon>Bacteria</taxon>
        <taxon>Bacillati</taxon>
        <taxon>Actinomycetota</taxon>
        <taxon>Actinomycetes</taxon>
        <taxon>Frankiales</taxon>
        <taxon>Frankiaceae</taxon>
        <taxon>Parafrankia</taxon>
    </lineage>
</organism>
<dbReference type="EMBL" id="FAOZ01000002">
    <property type="protein sequence ID" value="CUU54420.1"/>
    <property type="molecule type" value="Genomic_DNA"/>
</dbReference>
<keyword evidence="1" id="KW-1133">Transmembrane helix</keyword>
<protein>
    <submittedName>
        <fullName evidence="2">Uncharacterized protein</fullName>
    </submittedName>
</protein>
<feature type="transmembrane region" description="Helical" evidence="1">
    <location>
        <begin position="58"/>
        <end position="79"/>
    </location>
</feature>
<dbReference type="RefSeq" id="WP_091271816.1">
    <property type="nucleotide sequence ID" value="NZ_FAOZ01000002.1"/>
</dbReference>
<dbReference type="Proteomes" id="UP000198802">
    <property type="component" value="Unassembled WGS sequence"/>
</dbReference>
<sequence>MALRDGIAFQVRPYLAPGEQVQHVVLVQAGISPYFNLVPTLGLFSWNLTTNLLPWSEYYFFASGAVMAALFLACCTIYLTRVRNRILVVTNQAILLMGAGLIAWATPNGPPLLRLPRRTVLGPPRGLSGAMLLSGERLWVSPLFRKRVTAANAELAVVTSPPWPGSAIS</sequence>
<evidence type="ECO:0000313" key="3">
    <source>
        <dbReference type="Proteomes" id="UP000198802"/>
    </source>
</evidence>
<keyword evidence="1" id="KW-0812">Transmembrane</keyword>